<name>A0AC34FSW5_9BILA</name>
<accession>A0AC34FSW5</accession>
<sequence length="201" mass="22691">MATKDNCLSFKDKQNAFADTTSSDGQYNNLNLNQNFTLKETTLCKKSVTNDERKVQNYVEAETPDSDNKESNKKNAEKSIITEKWKTAKQFFADSKSDIQNPFEFPRQQENPGSKKPEVAQFKASQKLLNPNKQKMPKPSSLLPPPPPPPVITLDDDEHKEDGELSDENSAEAQRIPFRKKSDEAKKNKEEILDTPGEGSD</sequence>
<proteinExistence type="predicted"/>
<evidence type="ECO:0000313" key="2">
    <source>
        <dbReference type="WBParaSite" id="ES5_v2.g20215.t1"/>
    </source>
</evidence>
<dbReference type="WBParaSite" id="ES5_v2.g20215.t1">
    <property type="protein sequence ID" value="ES5_v2.g20215.t1"/>
    <property type="gene ID" value="ES5_v2.g20215"/>
</dbReference>
<organism evidence="1 2">
    <name type="scientific">Panagrolaimus sp. ES5</name>
    <dbReference type="NCBI Taxonomy" id="591445"/>
    <lineage>
        <taxon>Eukaryota</taxon>
        <taxon>Metazoa</taxon>
        <taxon>Ecdysozoa</taxon>
        <taxon>Nematoda</taxon>
        <taxon>Chromadorea</taxon>
        <taxon>Rhabditida</taxon>
        <taxon>Tylenchina</taxon>
        <taxon>Panagrolaimomorpha</taxon>
        <taxon>Panagrolaimoidea</taxon>
        <taxon>Panagrolaimidae</taxon>
        <taxon>Panagrolaimus</taxon>
    </lineage>
</organism>
<evidence type="ECO:0000313" key="1">
    <source>
        <dbReference type="Proteomes" id="UP000887579"/>
    </source>
</evidence>
<dbReference type="Proteomes" id="UP000887579">
    <property type="component" value="Unplaced"/>
</dbReference>
<protein>
    <submittedName>
        <fullName evidence="2">Uncharacterized protein</fullName>
    </submittedName>
</protein>
<reference evidence="2" key="1">
    <citation type="submission" date="2022-11" db="UniProtKB">
        <authorList>
            <consortium name="WormBaseParasite"/>
        </authorList>
    </citation>
    <scope>IDENTIFICATION</scope>
</reference>